<feature type="compositionally biased region" description="Acidic residues" evidence="1">
    <location>
        <begin position="193"/>
        <end position="206"/>
    </location>
</feature>
<sequence>MEQHRDMEPTFIIHAHSPTAEGGSWGFHIADGGPFEMSPPEPLDTSVERFVEILSRMTSLAELDLTIRFHPGTIRPAIPAYDSNQPRTWSTYLEQQKELSVIRQDIRKYESQLESAMTSAAQILLDAILSLQTGFFWTLAETTLYTPITWCRWRWSRHIDWNGTMRAKIDPEAERFHQGWMYNTDGFTRNPERDDDFDTDDDNWAE</sequence>
<dbReference type="GeneID" id="87959293"/>
<reference evidence="2 3" key="1">
    <citation type="submission" date="2024-01" db="EMBL/GenBank/DDBJ databases">
        <title>Comparative genomics of Cryptococcus and Kwoniella reveals pathogenesis evolution and contrasting modes of karyotype evolution via chromosome fusion or intercentromeric recombination.</title>
        <authorList>
            <person name="Coelho M.A."/>
            <person name="David-Palma M."/>
            <person name="Shea T."/>
            <person name="Bowers K."/>
            <person name="McGinley-Smith S."/>
            <person name="Mohammad A.W."/>
            <person name="Gnirke A."/>
            <person name="Yurkov A.M."/>
            <person name="Nowrousian M."/>
            <person name="Sun S."/>
            <person name="Cuomo C.A."/>
            <person name="Heitman J."/>
        </authorList>
    </citation>
    <scope>NUCLEOTIDE SEQUENCE [LARGE SCALE GENOMIC DNA]</scope>
    <source>
        <strain evidence="2">CBS 11374</strain>
    </source>
</reference>
<evidence type="ECO:0000313" key="3">
    <source>
        <dbReference type="Proteomes" id="UP001329825"/>
    </source>
</evidence>
<proteinExistence type="predicted"/>
<evidence type="ECO:0000313" key="2">
    <source>
        <dbReference type="EMBL" id="WRT70169.1"/>
    </source>
</evidence>
<accession>A0ABZ1D9R8</accession>
<dbReference type="Proteomes" id="UP001329825">
    <property type="component" value="Chromosome 10"/>
</dbReference>
<name>A0ABZ1D9R8_9TREE</name>
<dbReference type="RefSeq" id="XP_062794908.1">
    <property type="nucleotide sequence ID" value="XM_062938857.1"/>
</dbReference>
<organism evidence="2 3">
    <name type="scientific">Kwoniella shivajii</name>
    <dbReference type="NCBI Taxonomy" id="564305"/>
    <lineage>
        <taxon>Eukaryota</taxon>
        <taxon>Fungi</taxon>
        <taxon>Dikarya</taxon>
        <taxon>Basidiomycota</taxon>
        <taxon>Agaricomycotina</taxon>
        <taxon>Tremellomycetes</taxon>
        <taxon>Tremellales</taxon>
        <taxon>Cryptococcaceae</taxon>
        <taxon>Kwoniella</taxon>
    </lineage>
</organism>
<keyword evidence="3" id="KW-1185">Reference proteome</keyword>
<protein>
    <submittedName>
        <fullName evidence="2">Uncharacterized protein</fullName>
    </submittedName>
</protein>
<gene>
    <name evidence="2" type="ORF">IL334_007163</name>
</gene>
<dbReference type="EMBL" id="CP141890">
    <property type="protein sequence ID" value="WRT70169.1"/>
    <property type="molecule type" value="Genomic_DNA"/>
</dbReference>
<feature type="region of interest" description="Disordered" evidence="1">
    <location>
        <begin position="187"/>
        <end position="206"/>
    </location>
</feature>
<evidence type="ECO:0000256" key="1">
    <source>
        <dbReference type="SAM" id="MobiDB-lite"/>
    </source>
</evidence>